<dbReference type="AlphaFoldDB" id="A0A563VIZ6"/>
<evidence type="ECO:0000256" key="4">
    <source>
        <dbReference type="ARBA" id="ARBA00022989"/>
    </source>
</evidence>
<evidence type="ECO:0000256" key="7">
    <source>
        <dbReference type="SAM" id="SignalP"/>
    </source>
</evidence>
<evidence type="ECO:0000313" key="10">
    <source>
        <dbReference type="Proteomes" id="UP000320055"/>
    </source>
</evidence>
<keyword evidence="7" id="KW-0732">Signal</keyword>
<evidence type="ECO:0000256" key="2">
    <source>
        <dbReference type="ARBA" id="ARBA00022475"/>
    </source>
</evidence>
<dbReference type="PANTHER" id="PTHR12677">
    <property type="entry name" value="GOLGI APPARATUS MEMBRANE PROTEIN TVP38-RELATED"/>
    <property type="match status" value="1"/>
</dbReference>
<proteinExistence type="inferred from homology"/>
<gene>
    <name evidence="9" type="ORF">H1P_10082</name>
</gene>
<evidence type="ECO:0000313" key="9">
    <source>
        <dbReference type="EMBL" id="VEP11297.1"/>
    </source>
</evidence>
<dbReference type="Proteomes" id="UP000320055">
    <property type="component" value="Unassembled WGS sequence"/>
</dbReference>
<dbReference type="Pfam" id="PF09335">
    <property type="entry name" value="VTT_dom"/>
    <property type="match status" value="1"/>
</dbReference>
<feature type="transmembrane region" description="Helical" evidence="6">
    <location>
        <begin position="170"/>
        <end position="187"/>
    </location>
</feature>
<comment type="subcellular location">
    <subcellularLocation>
        <location evidence="1 6">Cell membrane</location>
        <topology evidence="1 6">Multi-pass membrane protein</topology>
    </subcellularLocation>
</comment>
<evidence type="ECO:0000259" key="8">
    <source>
        <dbReference type="Pfam" id="PF09335"/>
    </source>
</evidence>
<sequence>MKSQKLLKLAILILIGVVLAAAPVQAQEVANNSGFNPKALLCNNALPWIESLGFTGAIAFMVIYIIATVAFLPGSVLTLAGGAIFGLFWGSIYVFFGATIGATCAFIVGRYFARGWISQKIAGNEKFAAIDKAVGNEGLKIVFLTRLSPIFPFNLLNYGMGVTGVSLKDYVIASVGMIPGTIMYVYFGSLGNINTICNGGGANVNPLAQWTIRIIGLIATVAVTLYVTKIARQALDKSIAID</sequence>
<name>A0A563VIZ6_9CYAN</name>
<feature type="transmembrane region" description="Helical" evidence="6">
    <location>
        <begin position="141"/>
        <end position="158"/>
    </location>
</feature>
<feature type="transmembrane region" description="Helical" evidence="6">
    <location>
        <begin position="50"/>
        <end position="72"/>
    </location>
</feature>
<dbReference type="GO" id="GO:0005886">
    <property type="term" value="C:plasma membrane"/>
    <property type="evidence" value="ECO:0007669"/>
    <property type="project" value="UniProtKB-SubCell"/>
</dbReference>
<dbReference type="RefSeq" id="WP_144862983.1">
    <property type="nucleotide sequence ID" value="NZ_LR213766.1"/>
</dbReference>
<protein>
    <recommendedName>
        <fullName evidence="6">TVP38/TMEM64 family membrane protein</fullName>
    </recommendedName>
</protein>
<evidence type="ECO:0000256" key="6">
    <source>
        <dbReference type="RuleBase" id="RU366058"/>
    </source>
</evidence>
<feature type="signal peptide" evidence="7">
    <location>
        <begin position="1"/>
        <end position="26"/>
    </location>
</feature>
<evidence type="ECO:0000256" key="3">
    <source>
        <dbReference type="ARBA" id="ARBA00022692"/>
    </source>
</evidence>
<evidence type="ECO:0000256" key="5">
    <source>
        <dbReference type="ARBA" id="ARBA00023136"/>
    </source>
</evidence>
<dbReference type="InterPro" id="IPR032816">
    <property type="entry name" value="VTT_dom"/>
</dbReference>
<feature type="chain" id="PRO_5022132764" description="TVP38/TMEM64 family membrane protein" evidence="7">
    <location>
        <begin position="27"/>
        <end position="242"/>
    </location>
</feature>
<keyword evidence="4 6" id="KW-1133">Transmembrane helix</keyword>
<dbReference type="InterPro" id="IPR015414">
    <property type="entry name" value="TMEM64"/>
</dbReference>
<keyword evidence="10" id="KW-1185">Reference proteome</keyword>
<dbReference type="OrthoDB" id="9812980at2"/>
<feature type="transmembrane region" description="Helical" evidence="6">
    <location>
        <begin position="84"/>
        <end position="108"/>
    </location>
</feature>
<evidence type="ECO:0000256" key="1">
    <source>
        <dbReference type="ARBA" id="ARBA00004651"/>
    </source>
</evidence>
<keyword evidence="2 6" id="KW-1003">Cell membrane</keyword>
<comment type="similarity">
    <text evidence="6">Belongs to the TVP38/TMEM64 family.</text>
</comment>
<keyword evidence="5 6" id="KW-0472">Membrane</keyword>
<organism evidence="9 10">
    <name type="scientific">Hyella patelloides LEGE 07179</name>
    <dbReference type="NCBI Taxonomy" id="945734"/>
    <lineage>
        <taxon>Bacteria</taxon>
        <taxon>Bacillati</taxon>
        <taxon>Cyanobacteriota</taxon>
        <taxon>Cyanophyceae</taxon>
        <taxon>Pleurocapsales</taxon>
        <taxon>Hyellaceae</taxon>
        <taxon>Hyella</taxon>
    </lineage>
</organism>
<feature type="transmembrane region" description="Helical" evidence="6">
    <location>
        <begin position="207"/>
        <end position="227"/>
    </location>
</feature>
<reference evidence="9 10" key="1">
    <citation type="submission" date="2019-01" db="EMBL/GenBank/DDBJ databases">
        <authorList>
            <person name="Brito A."/>
        </authorList>
    </citation>
    <scope>NUCLEOTIDE SEQUENCE [LARGE SCALE GENOMIC DNA]</scope>
    <source>
        <strain evidence="9">1</strain>
    </source>
</reference>
<dbReference type="EMBL" id="CAACVJ010000001">
    <property type="protein sequence ID" value="VEP11297.1"/>
    <property type="molecule type" value="Genomic_DNA"/>
</dbReference>
<dbReference type="PANTHER" id="PTHR12677:SF59">
    <property type="entry name" value="GOLGI APPARATUS MEMBRANE PROTEIN TVP38-RELATED"/>
    <property type="match status" value="1"/>
</dbReference>
<keyword evidence="3 6" id="KW-0812">Transmembrane</keyword>
<feature type="domain" description="VTT" evidence="8">
    <location>
        <begin position="72"/>
        <end position="189"/>
    </location>
</feature>
<accession>A0A563VIZ6</accession>